<dbReference type="InterPro" id="IPR012337">
    <property type="entry name" value="RNaseH-like_sf"/>
</dbReference>
<dbReference type="Gene3D" id="3.30.420.10">
    <property type="entry name" value="Ribonuclease H-like superfamily/Ribonuclease H"/>
    <property type="match status" value="1"/>
</dbReference>
<keyword evidence="4" id="KW-1185">Reference proteome</keyword>
<evidence type="ECO:0000313" key="4">
    <source>
        <dbReference type="Proteomes" id="UP001303046"/>
    </source>
</evidence>
<dbReference type="SUPFAM" id="SSF53098">
    <property type="entry name" value="Ribonuclease H-like"/>
    <property type="match status" value="1"/>
</dbReference>
<dbReference type="Proteomes" id="UP001303046">
    <property type="component" value="Unassembled WGS sequence"/>
</dbReference>
<organism evidence="3 4">
    <name type="scientific">Necator americanus</name>
    <name type="common">Human hookworm</name>
    <dbReference type="NCBI Taxonomy" id="51031"/>
    <lineage>
        <taxon>Eukaryota</taxon>
        <taxon>Metazoa</taxon>
        <taxon>Ecdysozoa</taxon>
        <taxon>Nematoda</taxon>
        <taxon>Chromadorea</taxon>
        <taxon>Rhabditida</taxon>
        <taxon>Rhabditina</taxon>
        <taxon>Rhabditomorpha</taxon>
        <taxon>Strongyloidea</taxon>
        <taxon>Ancylostomatidae</taxon>
        <taxon>Bunostominae</taxon>
        <taxon>Necator</taxon>
    </lineage>
</organism>
<evidence type="ECO:0000256" key="1">
    <source>
        <dbReference type="SAM" id="MobiDB-lite"/>
    </source>
</evidence>
<evidence type="ECO:0000313" key="3">
    <source>
        <dbReference type="EMBL" id="KAK6743233.1"/>
    </source>
</evidence>
<dbReference type="EMBL" id="JAVFWL010000003">
    <property type="protein sequence ID" value="KAK6743233.1"/>
    <property type="molecule type" value="Genomic_DNA"/>
</dbReference>
<dbReference type="InterPro" id="IPR040676">
    <property type="entry name" value="DUF5641"/>
</dbReference>
<accession>A0ABR1CY57</accession>
<evidence type="ECO:0000259" key="2">
    <source>
        <dbReference type="Pfam" id="PF18701"/>
    </source>
</evidence>
<feature type="region of interest" description="Disordered" evidence="1">
    <location>
        <begin position="129"/>
        <end position="148"/>
    </location>
</feature>
<comment type="caution">
    <text evidence="3">The sequence shown here is derived from an EMBL/GenBank/DDBJ whole genome shotgun (WGS) entry which is preliminary data.</text>
</comment>
<dbReference type="InterPro" id="IPR036397">
    <property type="entry name" value="RNaseH_sf"/>
</dbReference>
<gene>
    <name evidence="3" type="primary">Necator_chrIII.g11236</name>
    <name evidence="3" type="ORF">RB195_010471</name>
</gene>
<protein>
    <recommendedName>
        <fullName evidence="2">DUF5641 domain-containing protein</fullName>
    </recommendedName>
</protein>
<name>A0ABR1CY57_NECAM</name>
<dbReference type="Pfam" id="PF18701">
    <property type="entry name" value="DUF5641"/>
    <property type="match status" value="1"/>
</dbReference>
<feature type="domain" description="DUF5641" evidence="2">
    <location>
        <begin position="155"/>
        <end position="249"/>
    </location>
</feature>
<proteinExistence type="predicted"/>
<reference evidence="3 4" key="1">
    <citation type="submission" date="2023-08" db="EMBL/GenBank/DDBJ databases">
        <title>A Necator americanus chromosomal reference genome.</title>
        <authorList>
            <person name="Ilik V."/>
            <person name="Petrzelkova K.J."/>
            <person name="Pardy F."/>
            <person name="Fuh T."/>
            <person name="Niatou-Singa F.S."/>
            <person name="Gouil Q."/>
            <person name="Baker L."/>
            <person name="Ritchie M.E."/>
            <person name="Jex A.R."/>
            <person name="Gazzola D."/>
            <person name="Li H."/>
            <person name="Toshio Fujiwara R."/>
            <person name="Zhan B."/>
            <person name="Aroian R.V."/>
            <person name="Pafco B."/>
            <person name="Schwarz E.M."/>
        </authorList>
    </citation>
    <scope>NUCLEOTIDE SEQUENCE [LARGE SCALE GENOMIC DNA]</scope>
    <source>
        <strain evidence="3 4">Aroian</strain>
        <tissue evidence="3">Whole animal</tissue>
    </source>
</reference>
<sequence length="261" mass="30423">MLQPFFWESRFYTKNSAMKAMLEDGSVERAIARREIDWKHITPYAPWQGGFYGRLIRSVKHSLYKALGSRTVSWDVLSTMLAEIEAVLNSRPLTYQKENWEDQPLLRPIDFIQKDILVDYPLEYVNGTNEDETYHTPEETQLPRTRHDAETALRSSHELKERFWKLWRTQYLTSLREHHKVHMDTKRGSTTIPKVGTVVLICDSTQPRNTWKIGRIVCLRSNDSGITRELEIEMPNKRTIRRPVNLVVPLGLADDAVVNSA</sequence>
<dbReference type="PANTHER" id="PTHR47331">
    <property type="entry name" value="PHD-TYPE DOMAIN-CONTAINING PROTEIN"/>
    <property type="match status" value="1"/>
</dbReference>